<dbReference type="FunFam" id="3.30.160.60:FF:000110">
    <property type="entry name" value="Zinc finger protein-like"/>
    <property type="match status" value="1"/>
</dbReference>
<dbReference type="Gene3D" id="3.30.160.60">
    <property type="entry name" value="Classic Zinc Finger"/>
    <property type="match status" value="1"/>
</dbReference>
<comment type="caution">
    <text evidence="9">The sequence shown here is derived from an EMBL/GenBank/DDBJ whole genome shotgun (WGS) entry which is preliminary data.</text>
</comment>
<dbReference type="GO" id="GO:0001228">
    <property type="term" value="F:DNA-binding transcription activator activity, RNA polymerase II-specific"/>
    <property type="evidence" value="ECO:0007669"/>
    <property type="project" value="TreeGrafter"/>
</dbReference>
<gene>
    <name evidence="9" type="ORF">Fcan01_12767</name>
</gene>
<feature type="compositionally biased region" description="Acidic residues" evidence="7">
    <location>
        <begin position="347"/>
        <end position="359"/>
    </location>
</feature>
<evidence type="ECO:0000256" key="6">
    <source>
        <dbReference type="PROSITE-ProRule" id="PRU00042"/>
    </source>
</evidence>
<dbReference type="AlphaFoldDB" id="A0A226E6T1"/>
<reference evidence="9 10" key="1">
    <citation type="submission" date="2015-12" db="EMBL/GenBank/DDBJ databases">
        <title>The genome of Folsomia candida.</title>
        <authorList>
            <person name="Faddeeva A."/>
            <person name="Derks M.F."/>
            <person name="Anvar Y."/>
            <person name="Smit S."/>
            <person name="Van Straalen N."/>
            <person name="Roelofs D."/>
        </authorList>
    </citation>
    <scope>NUCLEOTIDE SEQUENCE [LARGE SCALE GENOMIC DNA]</scope>
    <source>
        <strain evidence="9 10">VU population</strain>
        <tissue evidence="9">Whole body</tissue>
    </source>
</reference>
<evidence type="ECO:0000313" key="9">
    <source>
        <dbReference type="EMBL" id="OXA52804.1"/>
    </source>
</evidence>
<dbReference type="InterPro" id="IPR013087">
    <property type="entry name" value="Znf_C2H2_type"/>
</dbReference>
<feature type="domain" description="C2H2-type" evidence="8">
    <location>
        <begin position="208"/>
        <end position="235"/>
    </location>
</feature>
<dbReference type="GO" id="GO:0008270">
    <property type="term" value="F:zinc ion binding"/>
    <property type="evidence" value="ECO:0007669"/>
    <property type="project" value="UniProtKB-KW"/>
</dbReference>
<organism evidence="9 10">
    <name type="scientific">Folsomia candida</name>
    <name type="common">Springtail</name>
    <dbReference type="NCBI Taxonomy" id="158441"/>
    <lineage>
        <taxon>Eukaryota</taxon>
        <taxon>Metazoa</taxon>
        <taxon>Ecdysozoa</taxon>
        <taxon>Arthropoda</taxon>
        <taxon>Hexapoda</taxon>
        <taxon>Collembola</taxon>
        <taxon>Entomobryomorpha</taxon>
        <taxon>Isotomoidea</taxon>
        <taxon>Isotomidae</taxon>
        <taxon>Proisotominae</taxon>
        <taxon>Folsomia</taxon>
    </lineage>
</organism>
<keyword evidence="5" id="KW-0539">Nucleus</keyword>
<feature type="compositionally biased region" description="Basic and acidic residues" evidence="7">
    <location>
        <begin position="335"/>
        <end position="346"/>
    </location>
</feature>
<evidence type="ECO:0000256" key="2">
    <source>
        <dbReference type="ARBA" id="ARBA00022737"/>
    </source>
</evidence>
<evidence type="ECO:0000256" key="7">
    <source>
        <dbReference type="SAM" id="MobiDB-lite"/>
    </source>
</evidence>
<name>A0A226E6T1_FOLCA</name>
<dbReference type="InterPro" id="IPR036236">
    <property type="entry name" value="Znf_C2H2_sf"/>
</dbReference>
<evidence type="ECO:0000256" key="1">
    <source>
        <dbReference type="ARBA" id="ARBA00022723"/>
    </source>
</evidence>
<evidence type="ECO:0000256" key="5">
    <source>
        <dbReference type="ARBA" id="ARBA00023242"/>
    </source>
</evidence>
<keyword evidence="3 6" id="KW-0863">Zinc-finger</keyword>
<dbReference type="GO" id="GO:0000978">
    <property type="term" value="F:RNA polymerase II cis-regulatory region sequence-specific DNA binding"/>
    <property type="evidence" value="ECO:0007669"/>
    <property type="project" value="TreeGrafter"/>
</dbReference>
<keyword evidence="10" id="KW-1185">Reference proteome</keyword>
<dbReference type="Proteomes" id="UP000198287">
    <property type="component" value="Unassembled WGS sequence"/>
</dbReference>
<dbReference type="PANTHER" id="PTHR24393">
    <property type="entry name" value="ZINC FINGER PROTEIN"/>
    <property type="match status" value="1"/>
</dbReference>
<keyword evidence="1" id="KW-0479">Metal-binding</keyword>
<dbReference type="OrthoDB" id="8922241at2759"/>
<keyword evidence="2" id="KW-0677">Repeat</keyword>
<dbReference type="GO" id="GO:0005634">
    <property type="term" value="C:nucleus"/>
    <property type="evidence" value="ECO:0007669"/>
    <property type="project" value="TreeGrafter"/>
</dbReference>
<evidence type="ECO:0000256" key="4">
    <source>
        <dbReference type="ARBA" id="ARBA00022833"/>
    </source>
</evidence>
<dbReference type="PANTHER" id="PTHR24393:SF34">
    <property type="entry name" value="PR_SET DOMAIN 13"/>
    <property type="match status" value="1"/>
</dbReference>
<sequence>MVTVAMNTLSIDDVPEGNLVFCVEMDGRTISQKSKDELQTIAAGVQIRRVLGLKVRDRKERVRSIIVGESGQKNPVEWADSAIANISDRPESTITTTAKCCSVGDDFKADWTAKAEMGEIIDFEVYGDSPLMGENLKEYSRRLLKAPGTKKSKLTLTFLNNHKASLNSRFLVKTQGVIDEVEDETPPSSQVKIKVDKKKKVSKTDGALKCKLCPFTTDRKYDFDRHKLTHSKKKPFTCKNCSRGFSQKSNRDRHQRKCVGAGAGVKSSIMELLNKRAEALNIPVPELKGVNFTPTQRYKLEKEKVAVLEKENSKLRTEILRLKNENKALKGITEPPEKKDKSRWSESEEEEMDIEESVS</sequence>
<accession>A0A226E6T1</accession>
<keyword evidence="4" id="KW-0862">Zinc</keyword>
<dbReference type="SUPFAM" id="SSF57667">
    <property type="entry name" value="beta-beta-alpha zinc fingers"/>
    <property type="match status" value="1"/>
</dbReference>
<evidence type="ECO:0000259" key="8">
    <source>
        <dbReference type="PROSITE" id="PS50157"/>
    </source>
</evidence>
<dbReference type="SMART" id="SM00355">
    <property type="entry name" value="ZnF_C2H2"/>
    <property type="match status" value="2"/>
</dbReference>
<protein>
    <submittedName>
        <fullName evidence="9">Ikaros family zinc finger protein</fullName>
    </submittedName>
</protein>
<evidence type="ECO:0000313" key="10">
    <source>
        <dbReference type="Proteomes" id="UP000198287"/>
    </source>
</evidence>
<feature type="domain" description="C2H2-type" evidence="8">
    <location>
        <begin position="236"/>
        <end position="267"/>
    </location>
</feature>
<proteinExistence type="predicted"/>
<dbReference type="EMBL" id="LNIX01000006">
    <property type="protein sequence ID" value="OXA52804.1"/>
    <property type="molecule type" value="Genomic_DNA"/>
</dbReference>
<dbReference type="PROSITE" id="PS50157">
    <property type="entry name" value="ZINC_FINGER_C2H2_2"/>
    <property type="match status" value="2"/>
</dbReference>
<feature type="region of interest" description="Disordered" evidence="7">
    <location>
        <begin position="324"/>
        <end position="359"/>
    </location>
</feature>
<evidence type="ECO:0000256" key="3">
    <source>
        <dbReference type="ARBA" id="ARBA00022771"/>
    </source>
</evidence>